<dbReference type="EMBL" id="CYKH01001983">
    <property type="protein sequence ID" value="CUG91938.1"/>
    <property type="molecule type" value="Genomic_DNA"/>
</dbReference>
<feature type="compositionally biased region" description="Acidic residues" evidence="5">
    <location>
        <begin position="1046"/>
        <end position="1063"/>
    </location>
</feature>
<dbReference type="Gene3D" id="3.40.50.300">
    <property type="entry name" value="P-loop containing nucleotide triphosphate hydrolases"/>
    <property type="match status" value="1"/>
</dbReference>
<dbReference type="InterPro" id="IPR013083">
    <property type="entry name" value="Znf_RING/FYVE/PHD"/>
</dbReference>
<dbReference type="PROSITE" id="PS51192">
    <property type="entry name" value="HELICASE_ATP_BIND_1"/>
    <property type="match status" value="1"/>
</dbReference>
<dbReference type="VEuPathDB" id="TriTrypDB:BSAL_34865"/>
<accession>A0A0S4JP66</accession>
<evidence type="ECO:0000256" key="5">
    <source>
        <dbReference type="SAM" id="MobiDB-lite"/>
    </source>
</evidence>
<dbReference type="InterPro" id="IPR001965">
    <property type="entry name" value="Znf_PHD"/>
</dbReference>
<dbReference type="GO" id="GO:0008270">
    <property type="term" value="F:zinc ion binding"/>
    <property type="evidence" value="ECO:0007669"/>
    <property type="project" value="UniProtKB-KW"/>
</dbReference>
<organism evidence="8 9">
    <name type="scientific">Bodo saltans</name>
    <name type="common">Flagellated protozoan</name>
    <dbReference type="NCBI Taxonomy" id="75058"/>
    <lineage>
        <taxon>Eukaryota</taxon>
        <taxon>Discoba</taxon>
        <taxon>Euglenozoa</taxon>
        <taxon>Kinetoplastea</taxon>
        <taxon>Metakinetoplastina</taxon>
        <taxon>Eubodonida</taxon>
        <taxon>Bodonidae</taxon>
        <taxon>Bodo</taxon>
    </lineage>
</organism>
<dbReference type="OMA" id="RCLIFSN"/>
<dbReference type="SMART" id="SM00249">
    <property type="entry name" value="PHD"/>
    <property type="match status" value="1"/>
</dbReference>
<evidence type="ECO:0000256" key="4">
    <source>
        <dbReference type="ARBA" id="ARBA00022833"/>
    </source>
</evidence>
<dbReference type="AlphaFoldDB" id="A0A0S4JP66"/>
<dbReference type="PROSITE" id="PS51194">
    <property type="entry name" value="HELICASE_CTER"/>
    <property type="match status" value="1"/>
</dbReference>
<dbReference type="SMART" id="SM00487">
    <property type="entry name" value="DEXDc"/>
    <property type="match status" value="1"/>
</dbReference>
<dbReference type="InterPro" id="IPR049730">
    <property type="entry name" value="SNF2/RAD54-like_C"/>
</dbReference>
<dbReference type="InterPro" id="IPR027417">
    <property type="entry name" value="P-loop_NTPase"/>
</dbReference>
<dbReference type="InterPro" id="IPR014001">
    <property type="entry name" value="Helicase_ATP-bd"/>
</dbReference>
<dbReference type="CDD" id="cd18793">
    <property type="entry name" value="SF2_C_SNF"/>
    <property type="match status" value="1"/>
</dbReference>
<feature type="region of interest" description="Disordered" evidence="5">
    <location>
        <begin position="1043"/>
        <end position="1114"/>
    </location>
</feature>
<keyword evidence="4" id="KW-0862">Zinc</keyword>
<protein>
    <submittedName>
        <fullName evidence="8">Helicase, putative</fullName>
    </submittedName>
</protein>
<evidence type="ECO:0000259" key="7">
    <source>
        <dbReference type="PROSITE" id="PS51194"/>
    </source>
</evidence>
<name>A0A0S4JP66_BODSA</name>
<keyword evidence="8" id="KW-0547">Nucleotide-binding</keyword>
<evidence type="ECO:0000259" key="6">
    <source>
        <dbReference type="PROSITE" id="PS51192"/>
    </source>
</evidence>
<dbReference type="GO" id="GO:0004386">
    <property type="term" value="F:helicase activity"/>
    <property type="evidence" value="ECO:0007669"/>
    <property type="project" value="UniProtKB-KW"/>
</dbReference>
<keyword evidence="1" id="KW-0479">Metal-binding</keyword>
<keyword evidence="3" id="KW-0378">Hydrolase</keyword>
<evidence type="ECO:0000256" key="1">
    <source>
        <dbReference type="ARBA" id="ARBA00022723"/>
    </source>
</evidence>
<evidence type="ECO:0000313" key="9">
    <source>
        <dbReference type="Proteomes" id="UP000051952"/>
    </source>
</evidence>
<gene>
    <name evidence="8" type="ORF">BSAL_34865</name>
</gene>
<feature type="compositionally biased region" description="Polar residues" evidence="5">
    <location>
        <begin position="68"/>
        <end position="77"/>
    </location>
</feature>
<dbReference type="Pfam" id="PF00176">
    <property type="entry name" value="SNF2-rel_dom"/>
    <property type="match status" value="1"/>
</dbReference>
<evidence type="ECO:0000313" key="8">
    <source>
        <dbReference type="EMBL" id="CUG91938.1"/>
    </source>
</evidence>
<dbReference type="SMART" id="SM00490">
    <property type="entry name" value="HELICc"/>
    <property type="match status" value="1"/>
</dbReference>
<dbReference type="Proteomes" id="UP000051952">
    <property type="component" value="Unassembled WGS sequence"/>
</dbReference>
<dbReference type="GO" id="GO:0016787">
    <property type="term" value="F:hydrolase activity"/>
    <property type="evidence" value="ECO:0007669"/>
    <property type="project" value="UniProtKB-KW"/>
</dbReference>
<keyword evidence="2" id="KW-0863">Zinc-finger</keyword>
<feature type="region of interest" description="Disordered" evidence="5">
    <location>
        <begin position="502"/>
        <end position="540"/>
    </location>
</feature>
<feature type="domain" description="Helicase C-terminal" evidence="7">
    <location>
        <begin position="631"/>
        <end position="782"/>
    </location>
</feature>
<dbReference type="CDD" id="cd17919">
    <property type="entry name" value="DEXHc_Snf"/>
    <property type="match status" value="1"/>
</dbReference>
<dbReference type="Pfam" id="PF00271">
    <property type="entry name" value="Helicase_C"/>
    <property type="match status" value="1"/>
</dbReference>
<feature type="domain" description="Helicase ATP-binding" evidence="6">
    <location>
        <begin position="260"/>
        <end position="423"/>
    </location>
</feature>
<keyword evidence="9" id="KW-1185">Reference proteome</keyword>
<evidence type="ECO:0000256" key="3">
    <source>
        <dbReference type="ARBA" id="ARBA00022801"/>
    </source>
</evidence>
<dbReference type="Gene3D" id="3.30.40.10">
    <property type="entry name" value="Zinc/RING finger domain, C3HC4 (zinc finger)"/>
    <property type="match status" value="1"/>
</dbReference>
<keyword evidence="8" id="KW-0067">ATP-binding</keyword>
<dbReference type="PANTHER" id="PTHR10799">
    <property type="entry name" value="SNF2/RAD54 HELICASE FAMILY"/>
    <property type="match status" value="1"/>
</dbReference>
<feature type="compositionally biased region" description="Acidic residues" evidence="5">
    <location>
        <begin position="25"/>
        <end position="38"/>
    </location>
</feature>
<dbReference type="InterPro" id="IPR000330">
    <property type="entry name" value="SNF2_N"/>
</dbReference>
<sequence>MPPTRTNPFAQFAFGHDSKKNQNGDDNDSSDATVDYDDAEVRGETPAAGSRPSRAIEISDDDDNNNNCEQKPTTAQLFTFPPPPPLYSTEVSPLPSRRSGPQDDDDDEDDLAALGCVSSSAATTRVVSSAVSPVISNPNLCMPTSSSVGGGALPRSIRSLHWHSPNSGQRRLIMELFCQQFGMVLNASDELRDAFTPFARPKALAKVLSLSSGSSSHGRSRNGSGWVLQDAPILTPDMDTGSLGGFKLRSYQLAGVQFLLNCFHRGMSAILGDDMGLGKTAQICSLLSLLHRFHNIPGPHLLIVPLTTISSWMRELSRWAPSLHVVKCQGNVSTRQTVMNDRHNRFSVFITTSQTFVTDRAFYKKRAWVCAVVDEAHILKGEKTQIALQVRKIDACCRIAVTGTPVHNKVSEVWSLLAFLYPFLDVASSSPDALEHPAADCARLLQYVMLRRTKGSLEELGIPPKEELPTVMVKATTIQRSLFDLVASKALLLAAMNDEAEDQELDDDVDEDDGSERRTKKRRRDPALTAARNKRLEERKRDYQQQARALYVFFTRQRHICNHPLTLQLLLQRRHRGAGGSSTASDATASVLESETDCGLGQDSPAAQRIRRCGIPIDEAHIIQPSGKMRELDSMLTSLHSEGHRVLIFSNFTTTLDLIEGLCILRGHHFDRLDGSTSRVERELSMMKFNHKDSKVFVFLLTTPAGGVGVTLTGADTVILFDAHYNPQIDRQAMDRAHRIGQTKTVRVYRLCVQGSMEEQIQRIAQKKARLGDAIVQTAILGGGAAGGGHGKQQRQEATEKSAFSVDQLRKMFLETSNVTDEATTTTTDLAAKDTDTEACSMSQSGGGSIQQKLLDALIELAESMSAEDAMHGGADEESAVDEVMRYLGLGGGGGGASGGHKGAYEMPHTHVCFDCGERMRPLEPLYHCSMCTKAYHPDCIPEDFHKPGANGKAAKHWNCPRHACALCEKPQNADGALFACSLCSNSLCVDCMDSRYFTLAADGVTFSNISHTYFGMEGEGMPVKRSVYYITCMRCAGVESSTSSEADDVSDGDEGSGFDSDDSNSSQQTGGGGTVAAEVPHATGGGETATVVVGGSGGSGGKSPVFLLDDEDE</sequence>
<feature type="compositionally biased region" description="Acidic residues" evidence="5">
    <location>
        <begin position="502"/>
        <end position="514"/>
    </location>
</feature>
<proteinExistence type="predicted"/>
<keyword evidence="8" id="KW-0347">Helicase</keyword>
<dbReference type="OrthoDB" id="5857104at2759"/>
<reference evidence="9" key="1">
    <citation type="submission" date="2015-09" db="EMBL/GenBank/DDBJ databases">
        <authorList>
            <consortium name="Pathogen Informatics"/>
        </authorList>
    </citation>
    <scope>NUCLEOTIDE SEQUENCE [LARGE SCALE GENOMIC DNA]</scope>
    <source>
        <strain evidence="9">Lake Konstanz</strain>
    </source>
</reference>
<dbReference type="InterPro" id="IPR001650">
    <property type="entry name" value="Helicase_C-like"/>
</dbReference>
<dbReference type="InterPro" id="IPR038718">
    <property type="entry name" value="SNF2-like_sf"/>
</dbReference>
<dbReference type="Gene3D" id="3.40.50.10810">
    <property type="entry name" value="Tandem AAA-ATPase domain"/>
    <property type="match status" value="1"/>
</dbReference>
<dbReference type="SUPFAM" id="SSF52540">
    <property type="entry name" value="P-loop containing nucleoside triphosphate hydrolases"/>
    <property type="match status" value="2"/>
</dbReference>
<feature type="region of interest" description="Disordered" evidence="5">
    <location>
        <begin position="1"/>
        <end position="110"/>
    </location>
</feature>
<evidence type="ECO:0000256" key="2">
    <source>
        <dbReference type="ARBA" id="ARBA00022771"/>
    </source>
</evidence>
<dbReference type="GO" id="GO:0005524">
    <property type="term" value="F:ATP binding"/>
    <property type="evidence" value="ECO:0007669"/>
    <property type="project" value="InterPro"/>
</dbReference>